<proteinExistence type="inferred from homology"/>
<dbReference type="Proteomes" id="UP000032748">
    <property type="component" value="Chromosome"/>
</dbReference>
<dbReference type="RefSeq" id="WP_045886522.1">
    <property type="nucleotide sequence ID" value="NZ_CP011110.1"/>
</dbReference>
<dbReference type="KEGG" id="pcz:PCL1606_59170"/>
<dbReference type="PANTHER" id="PTHR33755:SF6">
    <property type="entry name" value="PLASMID STABILIZATION SYSTEM PROTEIN"/>
    <property type="match status" value="1"/>
</dbReference>
<protein>
    <submittedName>
        <fullName evidence="3">Translation repressor RelE</fullName>
    </submittedName>
</protein>
<dbReference type="PANTHER" id="PTHR33755">
    <property type="entry name" value="TOXIN PARE1-RELATED"/>
    <property type="match status" value="1"/>
</dbReference>
<dbReference type="AlphaFoldDB" id="A0A0D5Y8Q2"/>
<evidence type="ECO:0000313" key="4">
    <source>
        <dbReference type="Proteomes" id="UP000032748"/>
    </source>
</evidence>
<dbReference type="OrthoDB" id="9798046at2"/>
<dbReference type="Pfam" id="PF05016">
    <property type="entry name" value="ParE_toxin"/>
    <property type="match status" value="1"/>
</dbReference>
<organism evidence="3 4">
    <name type="scientific">Pseudomonas chlororaphis</name>
    <dbReference type="NCBI Taxonomy" id="587753"/>
    <lineage>
        <taxon>Bacteria</taxon>
        <taxon>Pseudomonadati</taxon>
        <taxon>Pseudomonadota</taxon>
        <taxon>Gammaproteobacteria</taxon>
        <taxon>Pseudomonadales</taxon>
        <taxon>Pseudomonadaceae</taxon>
        <taxon>Pseudomonas</taxon>
    </lineage>
</organism>
<dbReference type="InterPro" id="IPR007712">
    <property type="entry name" value="RelE/ParE_toxin"/>
</dbReference>
<dbReference type="InterPro" id="IPR035093">
    <property type="entry name" value="RelE/ParE_toxin_dom_sf"/>
</dbReference>
<comment type="similarity">
    <text evidence="1">Belongs to the RelE toxin family.</text>
</comment>
<dbReference type="EMBL" id="CP011110">
    <property type="protein sequence ID" value="AKA27362.1"/>
    <property type="molecule type" value="Genomic_DNA"/>
</dbReference>
<gene>
    <name evidence="3" type="ORF">PCL1606_59170</name>
</gene>
<dbReference type="PATRIC" id="fig|587753.10.peg.5900"/>
<sequence>MKVLWTPQAAQDRADIWDYLHALNPQAALGMDLRFSQSAAQLKQHPQAGRPGLIIDTRELIPHQSYRLVYQLHQDAVWILALVHTSRQWPPTEA</sequence>
<dbReference type="NCBIfam" id="TIGR02385">
    <property type="entry name" value="RelE_StbE"/>
    <property type="match status" value="1"/>
</dbReference>
<name>A0A0D5Y8Q2_9PSED</name>
<dbReference type="InterPro" id="IPR051803">
    <property type="entry name" value="TA_system_RelE-like_toxin"/>
</dbReference>
<reference evidence="3 4" key="1">
    <citation type="journal article" date="2015" name="Mol. Plant Microbe Interact.">
        <title>Comparative Genomic Analysis of Pseudomonas chlororaphis PCL1606 Reveals New Insight into Antifungal Compounds Involved in Biocontrol.</title>
        <authorList>
            <person name="Calderon C.E."/>
            <person name="Ramos C."/>
            <person name="de Vicente A."/>
            <person name="Cazorla F.M."/>
        </authorList>
    </citation>
    <scope>NUCLEOTIDE SEQUENCE [LARGE SCALE GENOMIC DNA]</scope>
    <source>
        <strain evidence="3 4">PCL1606</strain>
    </source>
</reference>
<accession>A0A0D5Y8Q2</accession>
<evidence type="ECO:0000256" key="2">
    <source>
        <dbReference type="ARBA" id="ARBA00022649"/>
    </source>
</evidence>
<keyword evidence="2" id="KW-1277">Toxin-antitoxin system</keyword>
<evidence type="ECO:0000313" key="3">
    <source>
        <dbReference type="EMBL" id="AKA27362.1"/>
    </source>
</evidence>
<evidence type="ECO:0000256" key="1">
    <source>
        <dbReference type="ARBA" id="ARBA00006226"/>
    </source>
</evidence>
<dbReference type="Gene3D" id="3.30.2310.20">
    <property type="entry name" value="RelE-like"/>
    <property type="match status" value="1"/>
</dbReference>